<gene>
    <name evidence="5" type="ORF">H8695_10055</name>
</gene>
<dbReference type="EMBL" id="JACRSP010000005">
    <property type="protein sequence ID" value="MBC8537030.1"/>
    <property type="molecule type" value="Genomic_DNA"/>
</dbReference>
<evidence type="ECO:0000256" key="2">
    <source>
        <dbReference type="SAM" id="SignalP"/>
    </source>
</evidence>
<dbReference type="InterPro" id="IPR021416">
    <property type="entry name" value="DUF3048_N"/>
</dbReference>
<keyword evidence="2" id="KW-0732">Signal</keyword>
<evidence type="ECO:0000313" key="5">
    <source>
        <dbReference type="EMBL" id="MBC8537030.1"/>
    </source>
</evidence>
<feature type="region of interest" description="Disordered" evidence="1">
    <location>
        <begin position="22"/>
        <end position="58"/>
    </location>
</feature>
<dbReference type="AlphaFoldDB" id="A0A926DH87"/>
<sequence>MKRTVALLLSVLLLLALGACKSPSSEPVPPVTGGEEDLPPAVDPQPEPEPVPEPESEPVVRYWNPLTGQPMPDSYEMTRPVAVMINNLKPALPQNGIGSADGWFEFPAEGETNRIMAVFYNYQDIEQIGTVRSARDYFLDYARPLDAIFLHYGGSPQAYKALKRGDLDAFDGINGDVEKSLYWRDKDRIKNAAWEHSVMTSGEKITATIEKFKKRAVLEQELKPLYTFRETPAPAGEQRAEFVKIPFSNYIAPSYEYNADTGLYERYQYGKKHIDGLTGEQIAVENVIILQTSVKAIPGDDASRVTVATTGSGKGYYCSRGTVCEIRWEKKSDSSFVKLMDAQGKELAINPGRSFVSILSDRKKITLE</sequence>
<feature type="chain" id="PRO_5039707927" evidence="2">
    <location>
        <begin position="22"/>
        <end position="368"/>
    </location>
</feature>
<dbReference type="InterPro" id="IPR035328">
    <property type="entry name" value="DUF3048_C"/>
</dbReference>
<dbReference type="InterPro" id="IPR023158">
    <property type="entry name" value="YerB-like_sf"/>
</dbReference>
<proteinExistence type="predicted"/>
<feature type="domain" description="DUF3048" evidence="3">
    <location>
        <begin position="66"/>
        <end position="212"/>
    </location>
</feature>
<name>A0A926DH87_9FIRM</name>
<organism evidence="5 6">
    <name type="scientific">Feifania hominis</name>
    <dbReference type="NCBI Taxonomy" id="2763660"/>
    <lineage>
        <taxon>Bacteria</taxon>
        <taxon>Bacillati</taxon>
        <taxon>Bacillota</taxon>
        <taxon>Clostridia</taxon>
        <taxon>Eubacteriales</taxon>
        <taxon>Feifaniaceae</taxon>
        <taxon>Feifania</taxon>
    </lineage>
</organism>
<feature type="domain" description="DUF3048" evidence="4">
    <location>
        <begin position="243"/>
        <end position="356"/>
    </location>
</feature>
<accession>A0A926DH87</accession>
<evidence type="ECO:0000259" key="4">
    <source>
        <dbReference type="Pfam" id="PF17479"/>
    </source>
</evidence>
<dbReference type="Proteomes" id="UP000620366">
    <property type="component" value="Unassembled WGS sequence"/>
</dbReference>
<feature type="signal peptide" evidence="2">
    <location>
        <begin position="1"/>
        <end position="21"/>
    </location>
</feature>
<dbReference type="RefSeq" id="WP_249301221.1">
    <property type="nucleotide sequence ID" value="NZ_JACRSP010000005.1"/>
</dbReference>
<comment type="caution">
    <text evidence="5">The sequence shown here is derived from an EMBL/GenBank/DDBJ whole genome shotgun (WGS) entry which is preliminary data.</text>
</comment>
<keyword evidence="6" id="KW-1185">Reference proteome</keyword>
<evidence type="ECO:0000259" key="3">
    <source>
        <dbReference type="Pfam" id="PF11258"/>
    </source>
</evidence>
<evidence type="ECO:0000256" key="1">
    <source>
        <dbReference type="SAM" id="MobiDB-lite"/>
    </source>
</evidence>
<dbReference type="Gene3D" id="3.50.90.10">
    <property type="entry name" value="YerB-like"/>
    <property type="match status" value="1"/>
</dbReference>
<dbReference type="PROSITE" id="PS51257">
    <property type="entry name" value="PROKAR_LIPOPROTEIN"/>
    <property type="match status" value="1"/>
</dbReference>
<dbReference type="Pfam" id="PF17479">
    <property type="entry name" value="DUF3048_C"/>
    <property type="match status" value="1"/>
</dbReference>
<reference evidence="5" key="1">
    <citation type="submission" date="2020-08" db="EMBL/GenBank/DDBJ databases">
        <title>Genome public.</title>
        <authorList>
            <person name="Liu C."/>
            <person name="Sun Q."/>
        </authorList>
    </citation>
    <scope>NUCLEOTIDE SEQUENCE</scope>
    <source>
        <strain evidence="5">BX7</strain>
    </source>
</reference>
<dbReference type="SUPFAM" id="SSF159774">
    <property type="entry name" value="YerB-like"/>
    <property type="match status" value="1"/>
</dbReference>
<dbReference type="Pfam" id="PF11258">
    <property type="entry name" value="DUF3048"/>
    <property type="match status" value="1"/>
</dbReference>
<protein>
    <submittedName>
        <fullName evidence="5">DUF3048 domain-containing protein</fullName>
    </submittedName>
</protein>
<evidence type="ECO:0000313" key="6">
    <source>
        <dbReference type="Proteomes" id="UP000620366"/>
    </source>
</evidence>